<organism evidence="12 13">
    <name type="scientific">Lingula anatina</name>
    <name type="common">Brachiopod</name>
    <name type="synonym">Lingula unguis</name>
    <dbReference type="NCBI Taxonomy" id="7574"/>
    <lineage>
        <taxon>Eukaryota</taxon>
        <taxon>Metazoa</taxon>
        <taxon>Spiralia</taxon>
        <taxon>Lophotrochozoa</taxon>
        <taxon>Brachiopoda</taxon>
        <taxon>Linguliformea</taxon>
        <taxon>Lingulata</taxon>
        <taxon>Lingulida</taxon>
        <taxon>Linguloidea</taxon>
        <taxon>Lingulidae</taxon>
        <taxon>Lingula</taxon>
    </lineage>
</organism>
<keyword evidence="5 10" id="KW-0732">Signal</keyword>
<dbReference type="GO" id="GO:0005615">
    <property type="term" value="C:extracellular space"/>
    <property type="evidence" value="ECO:0007669"/>
    <property type="project" value="TreeGrafter"/>
</dbReference>
<feature type="compositionally biased region" description="Basic residues" evidence="9">
    <location>
        <begin position="103"/>
        <end position="116"/>
    </location>
</feature>
<dbReference type="FunCoup" id="A0A1S3IB85">
    <property type="interactions" value="84"/>
</dbReference>
<dbReference type="InterPro" id="IPR029034">
    <property type="entry name" value="Cystine-knot_cytokine"/>
</dbReference>
<evidence type="ECO:0000256" key="3">
    <source>
        <dbReference type="ARBA" id="ARBA00022525"/>
    </source>
</evidence>
<dbReference type="FunFam" id="2.10.90.10:FF:000006">
    <property type="entry name" value="growth/differentiation factor 8"/>
    <property type="match status" value="1"/>
</dbReference>
<name>A0A1S3IB85_LINAN</name>
<dbReference type="OrthoDB" id="5948587at2759"/>
<comment type="similarity">
    <text evidence="2 8">Belongs to the TGF-beta family.</text>
</comment>
<proteinExistence type="inferred from homology"/>
<dbReference type="PANTHER" id="PTHR11848:SF262">
    <property type="entry name" value="LD29161P"/>
    <property type="match status" value="1"/>
</dbReference>
<evidence type="ECO:0000259" key="11">
    <source>
        <dbReference type="PROSITE" id="PS51362"/>
    </source>
</evidence>
<reference evidence="13" key="1">
    <citation type="submission" date="2025-08" db="UniProtKB">
        <authorList>
            <consortium name="RefSeq"/>
        </authorList>
    </citation>
    <scope>IDENTIFICATION</scope>
    <source>
        <tissue evidence="13">Gonads</tissue>
    </source>
</reference>
<evidence type="ECO:0000313" key="12">
    <source>
        <dbReference type="Proteomes" id="UP000085678"/>
    </source>
</evidence>
<keyword evidence="12" id="KW-1185">Reference proteome</keyword>
<dbReference type="Gene3D" id="2.10.90.10">
    <property type="entry name" value="Cystine-knot cytokines"/>
    <property type="match status" value="1"/>
</dbReference>
<dbReference type="InParanoid" id="A0A1S3IB85"/>
<dbReference type="GO" id="GO:0005125">
    <property type="term" value="F:cytokine activity"/>
    <property type="evidence" value="ECO:0007669"/>
    <property type="project" value="TreeGrafter"/>
</dbReference>
<sequence length="491" mass="55533">MLILALPAAVLVFFMTGGCFSIKAVVAQVERHVIRTADQIDQPNLRADIIKAMENVQIRQRAREPVTPGILEGGSRGGTTSRQTNWYEESFRQTRAGFGTVGQHRHRHRHGARSRQHGTEGAYNGTASARARTRPGRPTFLNCPHCILREEAKRFRIEAIKNQILSKLRLKAIPNITGLILPKIPPLRSYLDNHPNPNGGMLGDDPNILPQEDVSGLETDDYHATTVKVFNFAHPPPRALGVNDSRAIYFTFQPQVVNSKIVRSHLWVYTLPTAVAHHQDLYLLVYKLLPPEIPGAPVAKVRIGTKKFTPLRSTGTWVHLDVKRTIQSWVRNPTTNYGLMVEAVDNLGKILPVTQPDDDEEKAYLPFIQVRIQERGQNRRRRMLGLECDETSMEERCCRYPLVVDFTQFGWDWIIAPKTYRANYCSGECPYVFQQRYLHTHVVQQANPMGFAGPCCTPLKLSQVSMLYFDDSQNIVYGVLPGMKVERCGCT</sequence>
<dbReference type="InterPro" id="IPR015615">
    <property type="entry name" value="TGF-beta-rel"/>
</dbReference>
<dbReference type="OMA" id="RQPESSY"/>
<dbReference type="Gene3D" id="2.60.120.970">
    <property type="match status" value="1"/>
</dbReference>
<dbReference type="Pfam" id="PF00688">
    <property type="entry name" value="TGFb_propeptide"/>
    <property type="match status" value="1"/>
</dbReference>
<evidence type="ECO:0000256" key="8">
    <source>
        <dbReference type="RuleBase" id="RU000354"/>
    </source>
</evidence>
<dbReference type="CDD" id="cd13751">
    <property type="entry name" value="TGF_beta_GDF8_like"/>
    <property type="match status" value="1"/>
</dbReference>
<dbReference type="Pfam" id="PF00019">
    <property type="entry name" value="TGF_beta"/>
    <property type="match status" value="1"/>
</dbReference>
<evidence type="ECO:0000256" key="9">
    <source>
        <dbReference type="SAM" id="MobiDB-lite"/>
    </source>
</evidence>
<dbReference type="KEGG" id="lak:106162086"/>
<evidence type="ECO:0000256" key="7">
    <source>
        <dbReference type="ARBA" id="ARBA00023157"/>
    </source>
</evidence>
<dbReference type="PROSITE" id="PS51362">
    <property type="entry name" value="TGF_BETA_2"/>
    <property type="match status" value="1"/>
</dbReference>
<dbReference type="Proteomes" id="UP000085678">
    <property type="component" value="Unplaced"/>
</dbReference>
<evidence type="ECO:0000313" key="13">
    <source>
        <dbReference type="RefSeq" id="XP_013394669.1"/>
    </source>
</evidence>
<keyword evidence="6 8" id="KW-0339">Growth factor</keyword>
<dbReference type="SUPFAM" id="SSF57501">
    <property type="entry name" value="Cystine-knot cytokines"/>
    <property type="match status" value="1"/>
</dbReference>
<evidence type="ECO:0000256" key="1">
    <source>
        <dbReference type="ARBA" id="ARBA00004613"/>
    </source>
</evidence>
<keyword evidence="7" id="KW-1015">Disulfide bond</keyword>
<evidence type="ECO:0000256" key="10">
    <source>
        <dbReference type="SAM" id="SignalP"/>
    </source>
</evidence>
<gene>
    <name evidence="13" type="primary">LOC106162086</name>
</gene>
<evidence type="ECO:0000256" key="5">
    <source>
        <dbReference type="ARBA" id="ARBA00022729"/>
    </source>
</evidence>
<feature type="chain" id="PRO_5010366862" evidence="10">
    <location>
        <begin position="22"/>
        <end position="491"/>
    </location>
</feature>
<keyword evidence="3" id="KW-0964">Secreted</keyword>
<dbReference type="PROSITE" id="PS00250">
    <property type="entry name" value="TGF_BETA_1"/>
    <property type="match status" value="1"/>
</dbReference>
<feature type="region of interest" description="Disordered" evidence="9">
    <location>
        <begin position="100"/>
        <end position="136"/>
    </location>
</feature>
<protein>
    <submittedName>
        <fullName evidence="13">Growth/differentiation factor 8</fullName>
    </submittedName>
</protein>
<dbReference type="InterPro" id="IPR001839">
    <property type="entry name" value="TGF-b_C"/>
</dbReference>
<evidence type="ECO:0000256" key="2">
    <source>
        <dbReference type="ARBA" id="ARBA00006656"/>
    </source>
</evidence>
<comment type="subcellular location">
    <subcellularLocation>
        <location evidence="1">Secreted</location>
    </subcellularLocation>
</comment>
<dbReference type="RefSeq" id="XP_013394669.1">
    <property type="nucleotide sequence ID" value="XM_013539215.1"/>
</dbReference>
<dbReference type="InterPro" id="IPR017948">
    <property type="entry name" value="TGFb_CS"/>
</dbReference>
<dbReference type="InterPro" id="IPR001111">
    <property type="entry name" value="TGF-b_propeptide"/>
</dbReference>
<accession>A0A1S3IB85</accession>
<evidence type="ECO:0000256" key="6">
    <source>
        <dbReference type="ARBA" id="ARBA00023030"/>
    </source>
</evidence>
<evidence type="ECO:0000256" key="4">
    <source>
        <dbReference type="ARBA" id="ARBA00022685"/>
    </source>
</evidence>
<dbReference type="SMART" id="SM00204">
    <property type="entry name" value="TGFB"/>
    <property type="match status" value="1"/>
</dbReference>
<dbReference type="GO" id="GO:0008083">
    <property type="term" value="F:growth factor activity"/>
    <property type="evidence" value="ECO:0007669"/>
    <property type="project" value="UniProtKB-KW"/>
</dbReference>
<dbReference type="STRING" id="7574.A0A1S3IB85"/>
<dbReference type="GeneID" id="106162086"/>
<dbReference type="AlphaFoldDB" id="A0A1S3IB85"/>
<feature type="domain" description="TGF-beta family profile" evidence="11">
    <location>
        <begin position="379"/>
        <end position="491"/>
    </location>
</feature>
<feature type="signal peptide" evidence="10">
    <location>
        <begin position="1"/>
        <end position="21"/>
    </location>
</feature>
<dbReference type="PANTHER" id="PTHR11848">
    <property type="entry name" value="TGF-BETA FAMILY"/>
    <property type="match status" value="1"/>
</dbReference>
<keyword evidence="4" id="KW-0165">Cleavage on pair of basic residues</keyword>